<accession>A0A9D2BJ19</accession>
<evidence type="ECO:0000259" key="6">
    <source>
        <dbReference type="Pfam" id="PF25984"/>
    </source>
</evidence>
<feature type="region of interest" description="Disordered" evidence="4">
    <location>
        <begin position="446"/>
        <end position="490"/>
    </location>
</feature>
<feature type="domain" description="YknX-like beta-barrel" evidence="7">
    <location>
        <begin position="223"/>
        <end position="310"/>
    </location>
</feature>
<dbReference type="SUPFAM" id="SSF111369">
    <property type="entry name" value="HlyD-like secretion proteins"/>
    <property type="match status" value="1"/>
</dbReference>
<keyword evidence="5" id="KW-1133">Transmembrane helix</keyword>
<dbReference type="GO" id="GO:0030313">
    <property type="term" value="C:cell envelope"/>
    <property type="evidence" value="ECO:0007669"/>
    <property type="project" value="UniProtKB-SubCell"/>
</dbReference>
<evidence type="ECO:0000256" key="2">
    <source>
        <dbReference type="ARBA" id="ARBA00023054"/>
    </source>
</evidence>
<comment type="subcellular location">
    <subcellularLocation>
        <location evidence="1">Cell envelope</location>
    </subcellularLocation>
</comment>
<dbReference type="EMBL" id="DXEK01000164">
    <property type="protein sequence ID" value="HIX77908.1"/>
    <property type="molecule type" value="Genomic_DNA"/>
</dbReference>
<keyword evidence="2 3" id="KW-0175">Coiled coil</keyword>
<evidence type="ECO:0000256" key="5">
    <source>
        <dbReference type="SAM" id="Phobius"/>
    </source>
</evidence>
<organism evidence="8 9">
    <name type="scientific">Candidatus Fusicatenibacter merdavium</name>
    <dbReference type="NCBI Taxonomy" id="2838600"/>
    <lineage>
        <taxon>Bacteria</taxon>
        <taxon>Bacillati</taxon>
        <taxon>Bacillota</taxon>
        <taxon>Clostridia</taxon>
        <taxon>Lachnospirales</taxon>
        <taxon>Lachnospiraceae</taxon>
        <taxon>Fusicatenibacter</taxon>
    </lineage>
</organism>
<keyword evidence="5" id="KW-0812">Transmembrane</keyword>
<evidence type="ECO:0000256" key="1">
    <source>
        <dbReference type="ARBA" id="ARBA00004196"/>
    </source>
</evidence>
<keyword evidence="5" id="KW-0472">Membrane</keyword>
<dbReference type="Proteomes" id="UP000886890">
    <property type="component" value="Unassembled WGS sequence"/>
</dbReference>
<name>A0A9D2BJ19_9FIRM</name>
<proteinExistence type="predicted"/>
<evidence type="ECO:0000313" key="9">
    <source>
        <dbReference type="Proteomes" id="UP000886890"/>
    </source>
</evidence>
<sequence>MKKKTVAILCAVLVVILAGVGLLWYFFRNSGTKEDETVVYVNTVSQLTGILQGNGLQNRFAGTVESKNTWKVEKNTEKTVKEVYVEVGQEVQQGTPLFSYDTDQFQANLEQARLDLERGQNEISSMRDNISQLQKEKKSAPKDQQANLTLEIQQAELDLKKKEYEVKSKQSEIDGLESDIVNATVVSEIAGVVKTINNDDSNTMNYYGNSDNSFITVLETGTFQVKASINEQNMGSVSEGMRVVVHSRADSEKTWMGTVSKIDLENAQAAGNMYGMMSSDGSATQSSNYPFYVDLDSSDGLMLGQHVYVEPDNGQGAEPKTGLWLPEYYINDIDTAPYVWADNGKNRLEKRSVDLGAYDGTMMEYEIKGGLTEEDAITFPEDGLEEGMTTVLSEDGSLGLYDPNNDGSMEDFTEGDGLEEVPMDAGAGMDDMMPADGEGEVLTEEDMGMDDLSGKDGSEVLTDDGMGNSEPMEDAGGVSTQEAGSEVAVP</sequence>
<comment type="caution">
    <text evidence="8">The sequence shown here is derived from an EMBL/GenBank/DDBJ whole genome shotgun (WGS) entry which is preliminary data.</text>
</comment>
<dbReference type="InterPro" id="IPR058636">
    <property type="entry name" value="Beta-barrel_YknX"/>
</dbReference>
<dbReference type="InterPro" id="IPR050465">
    <property type="entry name" value="UPF0194_transport"/>
</dbReference>
<dbReference type="PANTHER" id="PTHR32347">
    <property type="entry name" value="EFFLUX SYSTEM COMPONENT YKNX-RELATED"/>
    <property type="match status" value="1"/>
</dbReference>
<evidence type="ECO:0000259" key="7">
    <source>
        <dbReference type="Pfam" id="PF25990"/>
    </source>
</evidence>
<feature type="coiled-coil region" evidence="3">
    <location>
        <begin position="102"/>
        <end position="179"/>
    </location>
</feature>
<protein>
    <submittedName>
        <fullName evidence="8">Efflux RND transporter periplasmic adaptor subunit</fullName>
    </submittedName>
</protein>
<evidence type="ECO:0000313" key="8">
    <source>
        <dbReference type="EMBL" id="HIX77908.1"/>
    </source>
</evidence>
<evidence type="ECO:0000256" key="4">
    <source>
        <dbReference type="SAM" id="MobiDB-lite"/>
    </source>
</evidence>
<dbReference type="Pfam" id="PF25984">
    <property type="entry name" value="BSH_YknX"/>
    <property type="match status" value="1"/>
</dbReference>
<dbReference type="Gene3D" id="1.10.287.470">
    <property type="entry name" value="Helix hairpin bin"/>
    <property type="match status" value="1"/>
</dbReference>
<reference evidence="8" key="1">
    <citation type="journal article" date="2021" name="PeerJ">
        <title>Extensive microbial diversity within the chicken gut microbiome revealed by metagenomics and culture.</title>
        <authorList>
            <person name="Gilroy R."/>
            <person name="Ravi A."/>
            <person name="Getino M."/>
            <person name="Pursley I."/>
            <person name="Horton D.L."/>
            <person name="Alikhan N.F."/>
            <person name="Baker D."/>
            <person name="Gharbi K."/>
            <person name="Hall N."/>
            <person name="Watson M."/>
            <person name="Adriaenssens E.M."/>
            <person name="Foster-Nyarko E."/>
            <person name="Jarju S."/>
            <person name="Secka A."/>
            <person name="Antonio M."/>
            <person name="Oren A."/>
            <person name="Chaudhuri R.R."/>
            <person name="La Ragione R."/>
            <person name="Hildebrand F."/>
            <person name="Pallen M.J."/>
        </authorList>
    </citation>
    <scope>NUCLEOTIDE SEQUENCE</scope>
    <source>
        <strain evidence="8">CHK183-1962</strain>
    </source>
</reference>
<dbReference type="PANTHER" id="PTHR32347:SF14">
    <property type="entry name" value="EFFLUX SYSTEM COMPONENT YKNX-RELATED"/>
    <property type="match status" value="1"/>
</dbReference>
<gene>
    <name evidence="8" type="ORF">H9734_09990</name>
</gene>
<dbReference type="Pfam" id="PF25990">
    <property type="entry name" value="Beta-barrel_YknX"/>
    <property type="match status" value="1"/>
</dbReference>
<dbReference type="InterPro" id="IPR058639">
    <property type="entry name" value="BSH_YknX-like"/>
</dbReference>
<evidence type="ECO:0000256" key="3">
    <source>
        <dbReference type="SAM" id="Coils"/>
    </source>
</evidence>
<feature type="transmembrane region" description="Helical" evidence="5">
    <location>
        <begin position="7"/>
        <end position="27"/>
    </location>
</feature>
<reference evidence="8" key="2">
    <citation type="submission" date="2021-04" db="EMBL/GenBank/DDBJ databases">
        <authorList>
            <person name="Gilroy R."/>
        </authorList>
    </citation>
    <scope>NUCLEOTIDE SEQUENCE</scope>
    <source>
        <strain evidence="8">CHK183-1962</strain>
    </source>
</reference>
<dbReference type="Gene3D" id="2.40.50.100">
    <property type="match status" value="1"/>
</dbReference>
<dbReference type="Gene3D" id="2.40.30.170">
    <property type="match status" value="1"/>
</dbReference>
<feature type="domain" description="YknX-like barrel-sandwich hybrid" evidence="6">
    <location>
        <begin position="79"/>
        <end position="205"/>
    </location>
</feature>
<dbReference type="AlphaFoldDB" id="A0A9D2BJ19"/>